<dbReference type="AlphaFoldDB" id="A0A239B9C3"/>
<reference evidence="9 10" key="1">
    <citation type="submission" date="2017-06" db="EMBL/GenBank/DDBJ databases">
        <authorList>
            <person name="Kim H.J."/>
            <person name="Triplett B.A."/>
        </authorList>
    </citation>
    <scope>NUCLEOTIDE SEQUENCE [LARGE SCALE GENOMIC DNA]</scope>
    <source>
        <strain evidence="9 10">SCA</strain>
    </source>
</reference>
<name>A0A239B9C3_9FIRM</name>
<feature type="domain" description="Four-carbon acid sugar kinase nucleotide binding" evidence="8">
    <location>
        <begin position="242"/>
        <end position="408"/>
    </location>
</feature>
<dbReference type="InterPro" id="IPR042213">
    <property type="entry name" value="NBD_C_sf"/>
</dbReference>
<dbReference type="Pfam" id="PF07005">
    <property type="entry name" value="SBD_N"/>
    <property type="match status" value="1"/>
</dbReference>
<keyword evidence="10" id="KW-1185">Reference proteome</keyword>
<dbReference type="Proteomes" id="UP000198304">
    <property type="component" value="Unassembled WGS sequence"/>
</dbReference>
<keyword evidence="3" id="KW-0547">Nucleotide-binding</keyword>
<dbReference type="InterPro" id="IPR037051">
    <property type="entry name" value="4-carb_acid_sugar_kinase_N_sf"/>
</dbReference>
<dbReference type="GO" id="GO:0005524">
    <property type="term" value="F:ATP binding"/>
    <property type="evidence" value="ECO:0007669"/>
    <property type="project" value="UniProtKB-KW"/>
</dbReference>
<sequence>MIYIISDDLTGASDTGIQYTKQGFRTLVTVRTDVEFLETAAKNYDVISINADTRAKLPDDAYQTVYDLVKKFQNTKVNYIYKKIDSIVRGNPGVELDAVMDARKAKIALVATSFPEVGRKLINGKLEILDWEGNKTLIDVVQLFANDMKRKVSSIKLSTVKEGVKSIVKAVERGDGEEIEVFVIDAENDEDLDAIKKAAVTLKTPPVLCGSAGLAKQLSLSGREVFNKKNKEDAFEEDKTTLILIGSRNNITSQQMKVLEKETGIPIVTVLTGEILNGNREKVIENTMSQVNGLIDSGCRLVAIVVDTLFDGFTVQLKDSEEALIESNHVAHAIGDLAKRIYENKPVDTMISSGGDTSQKILDALGAKAIHLESEILSGIPVGHIIDGIADGMTIVTKSGGFGDKNSLIKVVEYLENRKKKLVYTS</sequence>
<evidence type="ECO:0000259" key="7">
    <source>
        <dbReference type="Pfam" id="PF07005"/>
    </source>
</evidence>
<dbReference type="Gene3D" id="3.40.980.20">
    <property type="entry name" value="Four-carbon acid sugar kinase, nucleotide binding domain"/>
    <property type="match status" value="1"/>
</dbReference>
<protein>
    <submittedName>
        <fullName evidence="9">Uncharacterized conserved protein YgbK, DUF1537 family</fullName>
    </submittedName>
</protein>
<evidence type="ECO:0000256" key="1">
    <source>
        <dbReference type="ARBA" id="ARBA00005715"/>
    </source>
</evidence>
<evidence type="ECO:0000256" key="5">
    <source>
        <dbReference type="ARBA" id="ARBA00022840"/>
    </source>
</evidence>
<dbReference type="InterPro" id="IPR010737">
    <property type="entry name" value="4-carb_acid_sugar_kinase_N"/>
</dbReference>
<accession>A0A239B9C3</accession>
<evidence type="ECO:0000256" key="3">
    <source>
        <dbReference type="ARBA" id="ARBA00022741"/>
    </source>
</evidence>
<keyword evidence="2" id="KW-0808">Transferase</keyword>
<feature type="domain" description="Four-carbon acid sugar kinase N-terminal" evidence="7">
    <location>
        <begin position="2"/>
        <end position="218"/>
    </location>
</feature>
<keyword evidence="5" id="KW-0067">ATP-binding</keyword>
<comment type="similarity">
    <text evidence="1">Belongs to the four-carbon acid sugar kinase family.</text>
</comment>
<dbReference type="InterPro" id="IPR031475">
    <property type="entry name" value="NBD_C"/>
</dbReference>
<gene>
    <name evidence="9" type="ORF">SAMN05446037_1003111</name>
</gene>
<keyword evidence="4" id="KW-0418">Kinase</keyword>
<evidence type="ECO:0000259" key="8">
    <source>
        <dbReference type="Pfam" id="PF17042"/>
    </source>
</evidence>
<dbReference type="Gene3D" id="3.40.50.10840">
    <property type="entry name" value="Putative sugar-binding, N-terminal domain"/>
    <property type="match status" value="1"/>
</dbReference>
<dbReference type="GO" id="GO:0016301">
    <property type="term" value="F:kinase activity"/>
    <property type="evidence" value="ECO:0007669"/>
    <property type="project" value="UniProtKB-KW"/>
</dbReference>
<evidence type="ECO:0000256" key="6">
    <source>
        <dbReference type="ARBA" id="ARBA00023277"/>
    </source>
</evidence>
<evidence type="ECO:0000313" key="10">
    <source>
        <dbReference type="Proteomes" id="UP000198304"/>
    </source>
</evidence>
<keyword evidence="6" id="KW-0119">Carbohydrate metabolism</keyword>
<evidence type="ECO:0000256" key="2">
    <source>
        <dbReference type="ARBA" id="ARBA00022679"/>
    </source>
</evidence>
<proteinExistence type="inferred from homology"/>
<dbReference type="SUPFAM" id="SSF142764">
    <property type="entry name" value="YgbK-like"/>
    <property type="match status" value="1"/>
</dbReference>
<dbReference type="OrthoDB" id="9778478at2"/>
<dbReference type="EMBL" id="FZOJ01000003">
    <property type="protein sequence ID" value="SNS04575.1"/>
    <property type="molecule type" value="Genomic_DNA"/>
</dbReference>
<organism evidence="9 10">
    <name type="scientific">Anaerovirgula multivorans</name>
    <dbReference type="NCBI Taxonomy" id="312168"/>
    <lineage>
        <taxon>Bacteria</taxon>
        <taxon>Bacillati</taxon>
        <taxon>Bacillota</taxon>
        <taxon>Clostridia</taxon>
        <taxon>Peptostreptococcales</taxon>
        <taxon>Natronincolaceae</taxon>
        <taxon>Anaerovirgula</taxon>
    </lineage>
</organism>
<dbReference type="Pfam" id="PF17042">
    <property type="entry name" value="NBD_C"/>
    <property type="match status" value="1"/>
</dbReference>
<dbReference type="RefSeq" id="WP_089281605.1">
    <property type="nucleotide sequence ID" value="NZ_FZOJ01000003.1"/>
</dbReference>
<evidence type="ECO:0000256" key="4">
    <source>
        <dbReference type="ARBA" id="ARBA00022777"/>
    </source>
</evidence>
<evidence type="ECO:0000313" key="9">
    <source>
        <dbReference type="EMBL" id="SNS04575.1"/>
    </source>
</evidence>